<protein>
    <submittedName>
        <fullName evidence="3">Uncharacterized protein</fullName>
    </submittedName>
</protein>
<evidence type="ECO:0000256" key="2">
    <source>
        <dbReference type="SAM" id="Phobius"/>
    </source>
</evidence>
<accession>A0A9N8HCS0</accession>
<keyword evidence="2" id="KW-0472">Membrane</keyword>
<name>A0A9N8HCS0_9STRA</name>
<feature type="compositionally biased region" description="Acidic residues" evidence="1">
    <location>
        <begin position="117"/>
        <end position="129"/>
    </location>
</feature>
<evidence type="ECO:0000256" key="1">
    <source>
        <dbReference type="SAM" id="MobiDB-lite"/>
    </source>
</evidence>
<comment type="caution">
    <text evidence="3">The sequence shown here is derived from an EMBL/GenBank/DDBJ whole genome shotgun (WGS) entry which is preliminary data.</text>
</comment>
<feature type="compositionally biased region" description="Basic and acidic residues" evidence="1">
    <location>
        <begin position="105"/>
        <end position="116"/>
    </location>
</feature>
<organism evidence="3 4">
    <name type="scientific">Seminavis robusta</name>
    <dbReference type="NCBI Taxonomy" id="568900"/>
    <lineage>
        <taxon>Eukaryota</taxon>
        <taxon>Sar</taxon>
        <taxon>Stramenopiles</taxon>
        <taxon>Ochrophyta</taxon>
        <taxon>Bacillariophyta</taxon>
        <taxon>Bacillariophyceae</taxon>
        <taxon>Bacillariophycidae</taxon>
        <taxon>Naviculales</taxon>
        <taxon>Naviculaceae</taxon>
        <taxon>Seminavis</taxon>
    </lineage>
</organism>
<keyword evidence="2" id="KW-1133">Transmembrane helix</keyword>
<gene>
    <name evidence="3" type="ORF">SEMRO_230_G093400.1</name>
</gene>
<reference evidence="3" key="1">
    <citation type="submission" date="2020-06" db="EMBL/GenBank/DDBJ databases">
        <authorList>
            <consortium name="Plant Systems Biology data submission"/>
        </authorList>
    </citation>
    <scope>NUCLEOTIDE SEQUENCE</scope>
    <source>
        <strain evidence="3">D6</strain>
    </source>
</reference>
<evidence type="ECO:0000313" key="4">
    <source>
        <dbReference type="Proteomes" id="UP001153069"/>
    </source>
</evidence>
<evidence type="ECO:0000313" key="3">
    <source>
        <dbReference type="EMBL" id="CAB9505423.1"/>
    </source>
</evidence>
<feature type="region of interest" description="Disordered" evidence="1">
    <location>
        <begin position="95"/>
        <end position="141"/>
    </location>
</feature>
<keyword evidence="2" id="KW-0812">Transmembrane</keyword>
<sequence length="141" mass="16006">MSDQAANKTYDKHVQEYPATKAPSGVQISWMARLAVFIAFPSLVGCLGLYMGYLESRRKPERKLSMEVDFIMPFLLALSMPLWWDPNQGIHHYQGRTVGQMAQGSKKESHSKGSKEDLDDQVVVQEEEETVRSEGSNNQER</sequence>
<feature type="transmembrane region" description="Helical" evidence="2">
    <location>
        <begin position="30"/>
        <end position="52"/>
    </location>
</feature>
<proteinExistence type="predicted"/>
<keyword evidence="4" id="KW-1185">Reference proteome</keyword>
<dbReference type="EMBL" id="CAICTM010000229">
    <property type="protein sequence ID" value="CAB9505423.1"/>
    <property type="molecule type" value="Genomic_DNA"/>
</dbReference>
<dbReference type="Proteomes" id="UP001153069">
    <property type="component" value="Unassembled WGS sequence"/>
</dbReference>
<dbReference type="AlphaFoldDB" id="A0A9N8HCS0"/>